<feature type="transmembrane region" description="Helical" evidence="8">
    <location>
        <begin position="94"/>
        <end position="114"/>
    </location>
</feature>
<evidence type="ECO:0000256" key="1">
    <source>
        <dbReference type="ARBA" id="ARBA00004477"/>
    </source>
</evidence>
<sequence>MPNDFNEGTPLILRPEGRTFQTRQLLFVLLLGQTLAIANTAASSFTTLLARHGTSIPAAQTILNYALLNCLFTPYTVYRYGFRPWTRLLIRDGWKYAILALCDVQGNFFIVLAYRHTTILSAQLINFWAIVVVVLVSAFFLGVRYRLVQIVGILTCIAGMIILLASDKITNNNGGNGGNGDSSDLLKGDLFALLGATFYGLTNTAEEYLVSTRPVYEVLGQMAFFATLINGVQALLFNGDARIVFDGQTSVYLTGYTLSLTLFYSLVPFLLRRSSAAFFNISLLTMNFWGVLIGIAIFHFHVHVLYPLAFLLILLGQVVYYIGHREENRLP</sequence>
<evidence type="ECO:0000256" key="2">
    <source>
        <dbReference type="ARBA" id="ARBA00007863"/>
    </source>
</evidence>
<evidence type="ECO:0000256" key="5">
    <source>
        <dbReference type="ARBA" id="ARBA00022824"/>
    </source>
</evidence>
<dbReference type="GeneID" id="34611438"/>
<feature type="transmembrane region" description="Helical" evidence="8">
    <location>
        <begin position="278"/>
        <end position="298"/>
    </location>
</feature>
<dbReference type="RefSeq" id="XP_022582765.1">
    <property type="nucleotide sequence ID" value="XM_022724973.1"/>
</dbReference>
<dbReference type="AlphaFoldDB" id="A0A1L9SM06"/>
<dbReference type="InterPro" id="IPR052221">
    <property type="entry name" value="SLC35F_Transporter"/>
</dbReference>
<dbReference type="SUPFAM" id="SSF103481">
    <property type="entry name" value="Multidrug resistance efflux transporter EmrE"/>
    <property type="match status" value="1"/>
</dbReference>
<keyword evidence="10" id="KW-1185">Reference proteome</keyword>
<evidence type="ECO:0000256" key="8">
    <source>
        <dbReference type="SAM" id="Phobius"/>
    </source>
</evidence>
<feature type="transmembrane region" description="Helical" evidence="8">
    <location>
        <begin position="147"/>
        <end position="165"/>
    </location>
</feature>
<keyword evidence="5" id="KW-0256">Endoplasmic reticulum</keyword>
<comment type="similarity">
    <text evidence="2">Belongs to the SLC35F solute transporter family.</text>
</comment>
<evidence type="ECO:0000256" key="3">
    <source>
        <dbReference type="ARBA" id="ARBA00022448"/>
    </source>
</evidence>
<keyword evidence="7 8" id="KW-0472">Membrane</keyword>
<evidence type="ECO:0000256" key="7">
    <source>
        <dbReference type="ARBA" id="ARBA00023136"/>
    </source>
</evidence>
<reference evidence="10" key="1">
    <citation type="journal article" date="2017" name="Genome Biol.">
        <title>Comparative genomics reveals high biological diversity and specific adaptations in the industrially and medically important fungal genus Aspergillus.</title>
        <authorList>
            <person name="de Vries R.P."/>
            <person name="Riley R."/>
            <person name="Wiebenga A."/>
            <person name="Aguilar-Osorio G."/>
            <person name="Amillis S."/>
            <person name="Uchima C.A."/>
            <person name="Anderluh G."/>
            <person name="Asadollahi M."/>
            <person name="Askin M."/>
            <person name="Barry K."/>
            <person name="Battaglia E."/>
            <person name="Bayram O."/>
            <person name="Benocci T."/>
            <person name="Braus-Stromeyer S.A."/>
            <person name="Caldana C."/>
            <person name="Canovas D."/>
            <person name="Cerqueira G.C."/>
            <person name="Chen F."/>
            <person name="Chen W."/>
            <person name="Choi C."/>
            <person name="Clum A."/>
            <person name="Dos Santos R.A."/>
            <person name="Damasio A.R."/>
            <person name="Diallinas G."/>
            <person name="Emri T."/>
            <person name="Fekete E."/>
            <person name="Flipphi M."/>
            <person name="Freyberg S."/>
            <person name="Gallo A."/>
            <person name="Gournas C."/>
            <person name="Habgood R."/>
            <person name="Hainaut M."/>
            <person name="Harispe M.L."/>
            <person name="Henrissat B."/>
            <person name="Hilden K.S."/>
            <person name="Hope R."/>
            <person name="Hossain A."/>
            <person name="Karabika E."/>
            <person name="Karaffa L."/>
            <person name="Karanyi Z."/>
            <person name="Krasevec N."/>
            <person name="Kuo A."/>
            <person name="Kusch H."/>
            <person name="LaButti K."/>
            <person name="Lagendijk E.L."/>
            <person name="Lapidus A."/>
            <person name="Levasseur A."/>
            <person name="Lindquist E."/>
            <person name="Lipzen A."/>
            <person name="Logrieco A.F."/>
            <person name="MacCabe A."/>
            <person name="Maekelae M.R."/>
            <person name="Malavazi I."/>
            <person name="Melin P."/>
            <person name="Meyer V."/>
            <person name="Mielnichuk N."/>
            <person name="Miskei M."/>
            <person name="Molnar A.P."/>
            <person name="Mule G."/>
            <person name="Ngan C.Y."/>
            <person name="Orejas M."/>
            <person name="Orosz E."/>
            <person name="Ouedraogo J.P."/>
            <person name="Overkamp K.M."/>
            <person name="Park H.-S."/>
            <person name="Perrone G."/>
            <person name="Piumi F."/>
            <person name="Punt P.J."/>
            <person name="Ram A.F."/>
            <person name="Ramon A."/>
            <person name="Rauscher S."/>
            <person name="Record E."/>
            <person name="Riano-Pachon D.M."/>
            <person name="Robert V."/>
            <person name="Roehrig J."/>
            <person name="Ruller R."/>
            <person name="Salamov A."/>
            <person name="Salih N.S."/>
            <person name="Samson R.A."/>
            <person name="Sandor E."/>
            <person name="Sanguinetti M."/>
            <person name="Schuetze T."/>
            <person name="Sepcic K."/>
            <person name="Shelest E."/>
            <person name="Sherlock G."/>
            <person name="Sophianopoulou V."/>
            <person name="Squina F.M."/>
            <person name="Sun H."/>
            <person name="Susca A."/>
            <person name="Todd R.B."/>
            <person name="Tsang A."/>
            <person name="Unkles S.E."/>
            <person name="van de Wiele N."/>
            <person name="van Rossen-Uffink D."/>
            <person name="Oliveira J.V."/>
            <person name="Vesth T.C."/>
            <person name="Visser J."/>
            <person name="Yu J.-H."/>
            <person name="Zhou M."/>
            <person name="Andersen M.R."/>
            <person name="Archer D.B."/>
            <person name="Baker S.E."/>
            <person name="Benoit I."/>
            <person name="Brakhage A.A."/>
            <person name="Braus G.H."/>
            <person name="Fischer R."/>
            <person name="Frisvad J.C."/>
            <person name="Goldman G.H."/>
            <person name="Houbraken J."/>
            <person name="Oakley B."/>
            <person name="Pocsi I."/>
            <person name="Scazzocchio C."/>
            <person name="Seiboth B."/>
            <person name="vanKuyk P.A."/>
            <person name="Wortman J."/>
            <person name="Dyer P.S."/>
            <person name="Grigoriev I.V."/>
        </authorList>
    </citation>
    <scope>NUCLEOTIDE SEQUENCE [LARGE SCALE GENOMIC DNA]</scope>
    <source>
        <strain evidence="10">CBS 506.65</strain>
    </source>
</reference>
<dbReference type="Proteomes" id="UP000184188">
    <property type="component" value="Unassembled WGS sequence"/>
</dbReference>
<evidence type="ECO:0000313" key="9">
    <source>
        <dbReference type="EMBL" id="OJJ48255.1"/>
    </source>
</evidence>
<dbReference type="OrthoDB" id="429955at2759"/>
<dbReference type="InterPro" id="IPR009262">
    <property type="entry name" value="SLC35_F1/F2/F6"/>
</dbReference>
<keyword evidence="6 8" id="KW-1133">Transmembrane helix</keyword>
<dbReference type="GO" id="GO:0022857">
    <property type="term" value="F:transmembrane transporter activity"/>
    <property type="evidence" value="ECO:0007669"/>
    <property type="project" value="InterPro"/>
</dbReference>
<feature type="transmembrane region" description="Helical" evidence="8">
    <location>
        <begin position="120"/>
        <end position="140"/>
    </location>
</feature>
<dbReference type="GO" id="GO:0016020">
    <property type="term" value="C:membrane"/>
    <property type="evidence" value="ECO:0007669"/>
    <property type="project" value="UniProtKB-SubCell"/>
</dbReference>
<feature type="transmembrane region" description="Helical" evidence="8">
    <location>
        <begin position="25"/>
        <end position="50"/>
    </location>
</feature>
<name>A0A1L9SM06_9EURO</name>
<keyword evidence="4 8" id="KW-0812">Transmembrane</keyword>
<protein>
    <recommendedName>
        <fullName evidence="11">EamA domain-containing protein</fullName>
    </recommendedName>
</protein>
<dbReference type="PANTHER" id="PTHR14233">
    <property type="entry name" value="DUF914-RELATED"/>
    <property type="match status" value="1"/>
</dbReference>
<feature type="transmembrane region" description="Helical" evidence="8">
    <location>
        <begin position="249"/>
        <end position="271"/>
    </location>
</feature>
<gene>
    <name evidence="9" type="ORF">ASPZODRAFT_14404</name>
</gene>
<evidence type="ECO:0000256" key="4">
    <source>
        <dbReference type="ARBA" id="ARBA00022692"/>
    </source>
</evidence>
<dbReference type="PANTHER" id="PTHR14233:SF4">
    <property type="entry name" value="SOLUTE CARRIER FAMILY 35 MEMBER F2"/>
    <property type="match status" value="1"/>
</dbReference>
<evidence type="ECO:0000313" key="10">
    <source>
        <dbReference type="Proteomes" id="UP000184188"/>
    </source>
</evidence>
<dbReference type="STRING" id="1073090.A0A1L9SM06"/>
<accession>A0A1L9SM06</accession>
<evidence type="ECO:0008006" key="11">
    <source>
        <dbReference type="Google" id="ProtNLM"/>
    </source>
</evidence>
<dbReference type="InterPro" id="IPR037185">
    <property type="entry name" value="EmrE-like"/>
</dbReference>
<feature type="transmembrane region" description="Helical" evidence="8">
    <location>
        <begin position="214"/>
        <end position="237"/>
    </location>
</feature>
<proteinExistence type="inferred from homology"/>
<feature type="transmembrane region" description="Helical" evidence="8">
    <location>
        <begin position="185"/>
        <end position="202"/>
    </location>
</feature>
<keyword evidence="3" id="KW-0813">Transport</keyword>
<dbReference type="EMBL" id="KV878339">
    <property type="protein sequence ID" value="OJJ48255.1"/>
    <property type="molecule type" value="Genomic_DNA"/>
</dbReference>
<evidence type="ECO:0000256" key="6">
    <source>
        <dbReference type="ARBA" id="ARBA00022989"/>
    </source>
</evidence>
<dbReference type="Pfam" id="PF06027">
    <property type="entry name" value="SLC35F"/>
    <property type="match status" value="1"/>
</dbReference>
<organism evidence="9 10">
    <name type="scientific">Penicilliopsis zonata CBS 506.65</name>
    <dbReference type="NCBI Taxonomy" id="1073090"/>
    <lineage>
        <taxon>Eukaryota</taxon>
        <taxon>Fungi</taxon>
        <taxon>Dikarya</taxon>
        <taxon>Ascomycota</taxon>
        <taxon>Pezizomycotina</taxon>
        <taxon>Eurotiomycetes</taxon>
        <taxon>Eurotiomycetidae</taxon>
        <taxon>Eurotiales</taxon>
        <taxon>Aspergillaceae</taxon>
        <taxon>Penicilliopsis</taxon>
    </lineage>
</organism>
<comment type="subcellular location">
    <subcellularLocation>
        <location evidence="1">Endoplasmic reticulum membrane</location>
        <topology evidence="1">Multi-pass membrane protein</topology>
    </subcellularLocation>
</comment>
<dbReference type="VEuPathDB" id="FungiDB:ASPZODRAFT_14404"/>
<feature type="transmembrane region" description="Helical" evidence="8">
    <location>
        <begin position="304"/>
        <end position="323"/>
    </location>
</feature>
<feature type="transmembrane region" description="Helical" evidence="8">
    <location>
        <begin position="62"/>
        <end position="82"/>
    </location>
</feature>